<keyword evidence="2 5" id="KW-0645">Protease</keyword>
<evidence type="ECO:0000256" key="3">
    <source>
        <dbReference type="ARBA" id="ARBA00022801"/>
    </source>
</evidence>
<keyword evidence="9" id="KW-1185">Reference proteome</keyword>
<feature type="active site" description="Charge relay system" evidence="5">
    <location>
        <position position="299"/>
    </location>
</feature>
<gene>
    <name evidence="8" type="ORF">GCM10022393_41300</name>
</gene>
<protein>
    <submittedName>
        <fullName evidence="8">S8 family peptidase</fullName>
    </submittedName>
</protein>
<dbReference type="InterPro" id="IPR022398">
    <property type="entry name" value="Peptidase_S8_His-AS"/>
</dbReference>
<dbReference type="EMBL" id="BAABCW010000029">
    <property type="protein sequence ID" value="GAA3522448.1"/>
    <property type="molecule type" value="Genomic_DNA"/>
</dbReference>
<evidence type="ECO:0000256" key="5">
    <source>
        <dbReference type="PROSITE-ProRule" id="PRU01240"/>
    </source>
</evidence>
<sequence>MKKIYLILFFASISNYSKKSLSFNITSEIMILGYQEKTLSNTIMNKWQHKDVIADTIPGVSSEKAYEHLLSKKGKTVIVAIIDSGVDINHEDLKNQIWVNYDEIPNNDKDDDDNGYIDDIYGWNFLGNSKDNNIYYARNEYVRILNNKGFFDKNGELTIPKEEKDSVILEAAKFYKTEKALLEENKTYIIEQKKEYETINNQLKEYFPLQKYTFEKLKTIDTLANAHLKAPVKKLHEFLEYELTQDWLKEFEEYNDIIENYKLNPNYNDRQISSDNKNKIVDKNYGNDNIVGDIHIENHGTIVAGLIGASRDNGKGINGIADNVKLMILRAVPHGDEYDKDIALAIRYAVDNGAEIINMSFGKFFSPQQGLVSDAIAYAAKKDVLIVHAAGNDSQDTDKNKFYPIDYSESIEFTENFINVGAINYKLNRKLPAYFSNYGKINVDVFAPGYNLYTTSPDNKYINESGTSLAAPVVSGIAALIRSQYPKLKASEVKKILMDSGNSYSLEVTIPGKRDSPKVPFSELSKSGKVVNAYNALLMAEQVSKKN</sequence>
<dbReference type="PRINTS" id="PR00723">
    <property type="entry name" value="SUBTILISIN"/>
</dbReference>
<dbReference type="Proteomes" id="UP001500459">
    <property type="component" value="Unassembled WGS sequence"/>
</dbReference>
<keyword evidence="4 5" id="KW-0720">Serine protease</keyword>
<dbReference type="Pfam" id="PF00082">
    <property type="entry name" value="Peptidase_S8"/>
    <property type="match status" value="1"/>
</dbReference>
<reference evidence="9" key="1">
    <citation type="journal article" date="2019" name="Int. J. Syst. Evol. Microbiol.">
        <title>The Global Catalogue of Microorganisms (GCM) 10K type strain sequencing project: providing services to taxonomists for standard genome sequencing and annotation.</title>
        <authorList>
            <consortium name="The Broad Institute Genomics Platform"/>
            <consortium name="The Broad Institute Genome Sequencing Center for Infectious Disease"/>
            <person name="Wu L."/>
            <person name="Ma J."/>
        </authorList>
    </citation>
    <scope>NUCLEOTIDE SEQUENCE [LARGE SCALE GENOMIC DNA]</scope>
    <source>
        <strain evidence="9">JCM 17106</strain>
    </source>
</reference>
<feature type="active site" description="Charge relay system" evidence="5">
    <location>
        <position position="83"/>
    </location>
</feature>
<name>A0ABP6UVJ6_9FLAO</name>
<dbReference type="InterPro" id="IPR023828">
    <property type="entry name" value="Peptidase_S8_Ser-AS"/>
</dbReference>
<comment type="caution">
    <text evidence="8">The sequence shown here is derived from an EMBL/GenBank/DDBJ whole genome shotgun (WGS) entry which is preliminary data.</text>
</comment>
<evidence type="ECO:0000256" key="2">
    <source>
        <dbReference type="ARBA" id="ARBA00022670"/>
    </source>
</evidence>
<comment type="similarity">
    <text evidence="1 5 6">Belongs to the peptidase S8 family.</text>
</comment>
<evidence type="ECO:0000313" key="9">
    <source>
        <dbReference type="Proteomes" id="UP001500459"/>
    </source>
</evidence>
<accession>A0ABP6UVJ6</accession>
<evidence type="ECO:0000259" key="7">
    <source>
        <dbReference type="Pfam" id="PF00082"/>
    </source>
</evidence>
<dbReference type="PROSITE" id="PS00136">
    <property type="entry name" value="SUBTILASE_ASP"/>
    <property type="match status" value="1"/>
</dbReference>
<dbReference type="PROSITE" id="PS00137">
    <property type="entry name" value="SUBTILASE_HIS"/>
    <property type="match status" value="1"/>
</dbReference>
<dbReference type="SUPFAM" id="SSF52743">
    <property type="entry name" value="Subtilisin-like"/>
    <property type="match status" value="1"/>
</dbReference>
<dbReference type="PROSITE" id="PS51892">
    <property type="entry name" value="SUBTILASE"/>
    <property type="match status" value="1"/>
</dbReference>
<dbReference type="InterPro" id="IPR023827">
    <property type="entry name" value="Peptidase_S8_Asp-AS"/>
</dbReference>
<dbReference type="Gene3D" id="3.40.50.200">
    <property type="entry name" value="Peptidase S8/S53 domain"/>
    <property type="match status" value="2"/>
</dbReference>
<dbReference type="InterPro" id="IPR036852">
    <property type="entry name" value="Peptidase_S8/S53_dom_sf"/>
</dbReference>
<keyword evidence="3 5" id="KW-0378">Hydrolase</keyword>
<dbReference type="PANTHER" id="PTHR43399">
    <property type="entry name" value="SUBTILISIN-RELATED"/>
    <property type="match status" value="1"/>
</dbReference>
<dbReference type="InterPro" id="IPR000209">
    <property type="entry name" value="Peptidase_S8/S53_dom"/>
</dbReference>
<dbReference type="InterPro" id="IPR015500">
    <property type="entry name" value="Peptidase_S8_subtilisin-rel"/>
</dbReference>
<evidence type="ECO:0000256" key="1">
    <source>
        <dbReference type="ARBA" id="ARBA00011073"/>
    </source>
</evidence>
<dbReference type="PANTHER" id="PTHR43399:SF4">
    <property type="entry name" value="CELL WALL-ASSOCIATED PROTEASE"/>
    <property type="match status" value="1"/>
</dbReference>
<proteinExistence type="inferred from homology"/>
<evidence type="ECO:0000256" key="4">
    <source>
        <dbReference type="ARBA" id="ARBA00022825"/>
    </source>
</evidence>
<feature type="domain" description="Peptidase S8/S53" evidence="7">
    <location>
        <begin position="74"/>
        <end position="501"/>
    </location>
</feature>
<dbReference type="InterPro" id="IPR051048">
    <property type="entry name" value="Peptidase_S8/S53_subtilisin"/>
</dbReference>
<feature type="active site" description="Charge relay system" evidence="5">
    <location>
        <position position="468"/>
    </location>
</feature>
<evidence type="ECO:0000256" key="6">
    <source>
        <dbReference type="RuleBase" id="RU003355"/>
    </source>
</evidence>
<evidence type="ECO:0000313" key="8">
    <source>
        <dbReference type="EMBL" id="GAA3522448.1"/>
    </source>
</evidence>
<dbReference type="RefSeq" id="WP_344930739.1">
    <property type="nucleotide sequence ID" value="NZ_BAABCW010000029.1"/>
</dbReference>
<organism evidence="8 9">
    <name type="scientific">Aquimarina addita</name>
    <dbReference type="NCBI Taxonomy" id="870485"/>
    <lineage>
        <taxon>Bacteria</taxon>
        <taxon>Pseudomonadati</taxon>
        <taxon>Bacteroidota</taxon>
        <taxon>Flavobacteriia</taxon>
        <taxon>Flavobacteriales</taxon>
        <taxon>Flavobacteriaceae</taxon>
        <taxon>Aquimarina</taxon>
    </lineage>
</organism>
<dbReference type="PROSITE" id="PS00138">
    <property type="entry name" value="SUBTILASE_SER"/>
    <property type="match status" value="1"/>
</dbReference>